<evidence type="ECO:0000313" key="3">
    <source>
        <dbReference type="Proteomes" id="UP000605846"/>
    </source>
</evidence>
<comment type="caution">
    <text evidence="2">The sequence shown here is derived from an EMBL/GenBank/DDBJ whole genome shotgun (WGS) entry which is preliminary data.</text>
</comment>
<dbReference type="PRINTS" id="PR00081">
    <property type="entry name" value="GDHRDH"/>
</dbReference>
<dbReference type="AlphaFoldDB" id="A0A8H7EPY1"/>
<evidence type="ECO:0000256" key="1">
    <source>
        <dbReference type="ARBA" id="ARBA00006484"/>
    </source>
</evidence>
<dbReference type="Proteomes" id="UP000605846">
    <property type="component" value="Unassembled WGS sequence"/>
</dbReference>
<dbReference type="OrthoDB" id="4131217at2759"/>
<dbReference type="Gene3D" id="3.40.50.720">
    <property type="entry name" value="NAD(P)-binding Rossmann-like Domain"/>
    <property type="match status" value="1"/>
</dbReference>
<dbReference type="PANTHER" id="PTHR42760">
    <property type="entry name" value="SHORT-CHAIN DEHYDROGENASES/REDUCTASES FAMILY MEMBER"/>
    <property type="match status" value="1"/>
</dbReference>
<proteinExistence type="inferred from homology"/>
<dbReference type="Pfam" id="PF13561">
    <property type="entry name" value="adh_short_C2"/>
    <property type="match status" value="1"/>
</dbReference>
<dbReference type="CDD" id="cd05233">
    <property type="entry name" value="SDR_c"/>
    <property type="match status" value="1"/>
</dbReference>
<dbReference type="PRINTS" id="PR00080">
    <property type="entry name" value="SDRFAMILY"/>
</dbReference>
<dbReference type="GO" id="GO:0016616">
    <property type="term" value="F:oxidoreductase activity, acting on the CH-OH group of donors, NAD or NADP as acceptor"/>
    <property type="evidence" value="ECO:0007669"/>
    <property type="project" value="TreeGrafter"/>
</dbReference>
<dbReference type="InterPro" id="IPR002347">
    <property type="entry name" value="SDR_fam"/>
</dbReference>
<sequence length="291" mass="30397">MSSANQRIAQIAAHLEKVGPSLQDKVCIVTGAGSKLGIGYATAYALAKRQPKAIFVTDLSLNNLSELAQDIEKKYQVQCIPRAVDAASAEAVQGIIQEALNQFGRLDVFVANAGVATGTRLRDEDAESFMDIMRINALSVFLAAKYAGEAMQITGKGGKEFTGGSIIATASVAGIRSGAGSPEYSASKAAVINLCQSSACQYAGTNVRVNAICPGLIETGMTKLTFDYARSKGSDNKIGQLNPTKRYGISAEIANVIAFLASEEASYVNGQAIAIDGGLSASLPIVPGRFF</sequence>
<dbReference type="SUPFAM" id="SSF51735">
    <property type="entry name" value="NAD(P)-binding Rossmann-fold domains"/>
    <property type="match status" value="1"/>
</dbReference>
<dbReference type="PANTHER" id="PTHR42760:SF124">
    <property type="entry name" value="SHORT-CHAIN DEHYDROGENASE_REDUCTASE"/>
    <property type="match status" value="1"/>
</dbReference>
<dbReference type="InterPro" id="IPR036291">
    <property type="entry name" value="NAD(P)-bd_dom_sf"/>
</dbReference>
<keyword evidence="3" id="KW-1185">Reference proteome</keyword>
<protein>
    <recommendedName>
        <fullName evidence="4">NAD(P)-binding protein</fullName>
    </recommendedName>
</protein>
<dbReference type="FunFam" id="3.40.50.720:FF:000084">
    <property type="entry name" value="Short-chain dehydrogenase reductase"/>
    <property type="match status" value="1"/>
</dbReference>
<gene>
    <name evidence="2" type="ORF">EC973_004369</name>
</gene>
<evidence type="ECO:0000313" key="2">
    <source>
        <dbReference type="EMBL" id="KAF7721622.1"/>
    </source>
</evidence>
<comment type="similarity">
    <text evidence="1">Belongs to the short-chain dehydrogenases/reductases (SDR) family.</text>
</comment>
<accession>A0A8H7EPY1</accession>
<dbReference type="EMBL" id="JABAYA010000248">
    <property type="protein sequence ID" value="KAF7721622.1"/>
    <property type="molecule type" value="Genomic_DNA"/>
</dbReference>
<reference evidence="2" key="1">
    <citation type="submission" date="2020-01" db="EMBL/GenBank/DDBJ databases">
        <title>Genome Sequencing of Three Apophysomyces-Like Fungal Strains Confirms a Novel Fungal Genus in the Mucoromycota with divergent Burkholderia-like Endosymbiotic Bacteria.</title>
        <authorList>
            <person name="Stajich J.E."/>
            <person name="Macias A.M."/>
            <person name="Carter-House D."/>
            <person name="Lovett B."/>
            <person name="Kasson L.R."/>
            <person name="Berry K."/>
            <person name="Grigoriev I."/>
            <person name="Chang Y."/>
            <person name="Spatafora J."/>
            <person name="Kasson M.T."/>
        </authorList>
    </citation>
    <scope>NUCLEOTIDE SEQUENCE</scope>
    <source>
        <strain evidence="2">NRRL A-21654</strain>
    </source>
</reference>
<evidence type="ECO:0008006" key="4">
    <source>
        <dbReference type="Google" id="ProtNLM"/>
    </source>
</evidence>
<name>A0A8H7EPY1_9FUNG</name>
<organism evidence="2 3">
    <name type="scientific">Apophysomyces ossiformis</name>
    <dbReference type="NCBI Taxonomy" id="679940"/>
    <lineage>
        <taxon>Eukaryota</taxon>
        <taxon>Fungi</taxon>
        <taxon>Fungi incertae sedis</taxon>
        <taxon>Mucoromycota</taxon>
        <taxon>Mucoromycotina</taxon>
        <taxon>Mucoromycetes</taxon>
        <taxon>Mucorales</taxon>
        <taxon>Mucorineae</taxon>
        <taxon>Mucoraceae</taxon>
        <taxon>Apophysomyces</taxon>
    </lineage>
</organism>